<feature type="compositionally biased region" description="Low complexity" evidence="1">
    <location>
        <begin position="405"/>
        <end position="418"/>
    </location>
</feature>
<reference evidence="3" key="2">
    <citation type="submission" date="2021-08" db="EMBL/GenBank/DDBJ databases">
        <authorList>
            <person name="Tani A."/>
            <person name="Ola A."/>
            <person name="Ogura Y."/>
            <person name="Katsura K."/>
            <person name="Hayashi T."/>
        </authorList>
    </citation>
    <scope>NUCLEOTIDE SEQUENCE</scope>
    <source>
        <strain evidence="3">KCTC 52305</strain>
    </source>
</reference>
<dbReference type="EMBL" id="BPQH01000015">
    <property type="protein sequence ID" value="GJD51849.1"/>
    <property type="molecule type" value="Genomic_DNA"/>
</dbReference>
<feature type="signal peptide" evidence="2">
    <location>
        <begin position="1"/>
        <end position="29"/>
    </location>
</feature>
<dbReference type="PANTHER" id="PTHR40940:SF1">
    <property type="entry name" value="PROTEIN BATD"/>
    <property type="match status" value="1"/>
</dbReference>
<protein>
    <recommendedName>
        <fullName evidence="5">Protein BatD</fullName>
    </recommendedName>
</protein>
<sequence>MVRRGLARAARVPARVALAGRMPAGLALAGRMLAGLALAAAPARALEADDLSLTVTAETASAAAPYPREMVLLRIRGTYRAQIALEDLHQPSLPHFAWTQLGRDRWFRTTVQGQEARGFERTVAVFPQAAGRFVIDPFVHHLTVVDGGGRRAVDVRSAPVPVEVGAWSGPGGPEAAEPWWLPAPSVTVTDAWTPDPETLKVGEPARRTVTLEARGLTADALPPRPVLRTRGILTFAGPIERQTLVTPQGPVARATYQWDVRPGVPETVTLQAIKIPWFDTTARIMREAEIPARLVGGRARAAEAEAPPPASPWRALLAGLAAFGLGLAGLHLVGRRAAPTDAGLRALARAGRRGDARAVRAAVADLARIDPALAARWREDPRAGPGLAALDRALFGPGGAPPPDLAGLARDLARARPAPARPAAPGPLADLDGPR</sequence>
<organism evidence="3 4">
    <name type="scientific">Methylobacterium crusticola</name>
    <dbReference type="NCBI Taxonomy" id="1697972"/>
    <lineage>
        <taxon>Bacteria</taxon>
        <taxon>Pseudomonadati</taxon>
        <taxon>Pseudomonadota</taxon>
        <taxon>Alphaproteobacteria</taxon>
        <taxon>Hyphomicrobiales</taxon>
        <taxon>Methylobacteriaceae</taxon>
        <taxon>Methylobacterium</taxon>
    </lineage>
</organism>
<name>A0ABQ4R3W5_9HYPH</name>
<evidence type="ECO:0000313" key="3">
    <source>
        <dbReference type="EMBL" id="GJD51849.1"/>
    </source>
</evidence>
<keyword evidence="4" id="KW-1185">Reference proteome</keyword>
<evidence type="ECO:0008006" key="5">
    <source>
        <dbReference type="Google" id="ProtNLM"/>
    </source>
</evidence>
<gene>
    <name evidence="3" type="ORF">OPKNFCMD_4608</name>
</gene>
<comment type="caution">
    <text evidence="3">The sequence shown here is derived from an EMBL/GenBank/DDBJ whole genome shotgun (WGS) entry which is preliminary data.</text>
</comment>
<evidence type="ECO:0000313" key="4">
    <source>
        <dbReference type="Proteomes" id="UP001055167"/>
    </source>
</evidence>
<proteinExistence type="predicted"/>
<feature type="compositionally biased region" description="Low complexity" evidence="1">
    <location>
        <begin position="426"/>
        <end position="435"/>
    </location>
</feature>
<dbReference type="InterPro" id="IPR025738">
    <property type="entry name" value="BatD"/>
</dbReference>
<keyword evidence="2" id="KW-0732">Signal</keyword>
<dbReference type="PANTHER" id="PTHR40940">
    <property type="entry name" value="PROTEIN BATD-RELATED"/>
    <property type="match status" value="1"/>
</dbReference>
<reference evidence="3" key="1">
    <citation type="journal article" date="2021" name="Front. Microbiol.">
        <title>Comprehensive Comparative Genomics and Phenotyping of Methylobacterium Species.</title>
        <authorList>
            <person name="Alessa O."/>
            <person name="Ogura Y."/>
            <person name="Fujitani Y."/>
            <person name="Takami H."/>
            <person name="Hayashi T."/>
            <person name="Sahin N."/>
            <person name="Tani A."/>
        </authorList>
    </citation>
    <scope>NUCLEOTIDE SEQUENCE</scope>
    <source>
        <strain evidence="3">KCTC 52305</strain>
    </source>
</reference>
<feature type="chain" id="PRO_5046220287" description="Protein BatD" evidence="2">
    <location>
        <begin position="30"/>
        <end position="435"/>
    </location>
</feature>
<accession>A0ABQ4R3W5</accession>
<dbReference type="Proteomes" id="UP001055167">
    <property type="component" value="Unassembled WGS sequence"/>
</dbReference>
<evidence type="ECO:0000256" key="2">
    <source>
        <dbReference type="SAM" id="SignalP"/>
    </source>
</evidence>
<feature type="region of interest" description="Disordered" evidence="1">
    <location>
        <begin position="400"/>
        <end position="435"/>
    </location>
</feature>
<evidence type="ECO:0000256" key="1">
    <source>
        <dbReference type="SAM" id="MobiDB-lite"/>
    </source>
</evidence>